<organism evidence="1 2">
    <name type="scientific">Pristionchus entomophagus</name>
    <dbReference type="NCBI Taxonomy" id="358040"/>
    <lineage>
        <taxon>Eukaryota</taxon>
        <taxon>Metazoa</taxon>
        <taxon>Ecdysozoa</taxon>
        <taxon>Nematoda</taxon>
        <taxon>Chromadorea</taxon>
        <taxon>Rhabditida</taxon>
        <taxon>Rhabditina</taxon>
        <taxon>Diplogasteromorpha</taxon>
        <taxon>Diplogasteroidea</taxon>
        <taxon>Neodiplogasteridae</taxon>
        <taxon>Pristionchus</taxon>
    </lineage>
</organism>
<proteinExistence type="predicted"/>
<dbReference type="Proteomes" id="UP001432027">
    <property type="component" value="Unassembled WGS sequence"/>
</dbReference>
<reference evidence="1" key="1">
    <citation type="submission" date="2023-10" db="EMBL/GenBank/DDBJ databases">
        <title>Genome assembly of Pristionchus species.</title>
        <authorList>
            <person name="Yoshida K."/>
            <person name="Sommer R.J."/>
        </authorList>
    </citation>
    <scope>NUCLEOTIDE SEQUENCE</scope>
    <source>
        <strain evidence="1">RS0144</strain>
    </source>
</reference>
<dbReference type="SUPFAM" id="SSF64005">
    <property type="entry name" value="Undecaprenyl diphosphate synthase"/>
    <property type="match status" value="1"/>
</dbReference>
<evidence type="ECO:0000313" key="1">
    <source>
        <dbReference type="EMBL" id="GMS82675.1"/>
    </source>
</evidence>
<name>A0AAV5SJK7_9BILA</name>
<dbReference type="GO" id="GO:0016765">
    <property type="term" value="F:transferase activity, transferring alkyl or aryl (other than methyl) groups"/>
    <property type="evidence" value="ECO:0007669"/>
    <property type="project" value="InterPro"/>
</dbReference>
<accession>A0AAV5SJK7</accession>
<evidence type="ECO:0000313" key="2">
    <source>
        <dbReference type="Proteomes" id="UP001432027"/>
    </source>
</evidence>
<dbReference type="InterPro" id="IPR036424">
    <property type="entry name" value="UPP_synth-like_sf"/>
</dbReference>
<dbReference type="EMBL" id="BTSX01000002">
    <property type="protein sequence ID" value="GMS82675.1"/>
    <property type="molecule type" value="Genomic_DNA"/>
</dbReference>
<dbReference type="Gene3D" id="3.40.1180.10">
    <property type="entry name" value="Decaprenyl diphosphate synthase-like"/>
    <property type="match status" value="1"/>
</dbReference>
<sequence>AMLDILVVLVLGALWALRWAKKRGIFPSFLLGSRLDGGGSSVCERVDADLTDDGVPYPSKVPSSLGILYTAETLSSQLRLVSFLLHCYRAGVRKVVIHGYRNPDELKSALESVLVDYGQDRIRIENHSGIGQKKEKAEKMEVDFTRVLILPACSGRKTMVEAARELCHSPSPVTTTAVAAALEGAMLDDLQAVVMVGATPTLAAFPPWPLRIAELIPVADLPRAKADFVRCLGVFGSRDIRQGK</sequence>
<protein>
    <submittedName>
        <fullName evidence="1">Uncharacterized protein</fullName>
    </submittedName>
</protein>
<comment type="caution">
    <text evidence="1">The sequence shown here is derived from an EMBL/GenBank/DDBJ whole genome shotgun (WGS) entry which is preliminary data.</text>
</comment>
<keyword evidence="2" id="KW-1185">Reference proteome</keyword>
<dbReference type="AlphaFoldDB" id="A0AAV5SJK7"/>
<feature type="non-terminal residue" evidence="1">
    <location>
        <position position="1"/>
    </location>
</feature>
<gene>
    <name evidence="1" type="ORF">PENTCL1PPCAC_4850</name>
</gene>